<dbReference type="CDD" id="cd03015">
    <property type="entry name" value="PRX_Typ2cys"/>
    <property type="match status" value="1"/>
</dbReference>
<evidence type="ECO:0000256" key="4">
    <source>
        <dbReference type="ARBA" id="ARBA00049091"/>
    </source>
</evidence>
<dbReference type="InterPro" id="IPR050217">
    <property type="entry name" value="Peroxiredoxin"/>
</dbReference>
<evidence type="ECO:0000256" key="5">
    <source>
        <dbReference type="SAM" id="MobiDB-lite"/>
    </source>
</evidence>
<accession>V5HX36</accession>
<dbReference type="PANTHER" id="PTHR10681">
    <property type="entry name" value="THIOREDOXIN PEROXIDASE"/>
    <property type="match status" value="1"/>
</dbReference>
<comment type="catalytic activity">
    <reaction evidence="4">
        <text>a hydroperoxide + [thioredoxin]-dithiol = an alcohol + [thioredoxin]-disulfide + H2O</text>
        <dbReference type="Rhea" id="RHEA:62620"/>
        <dbReference type="Rhea" id="RHEA-COMP:10698"/>
        <dbReference type="Rhea" id="RHEA-COMP:10700"/>
        <dbReference type="ChEBI" id="CHEBI:15377"/>
        <dbReference type="ChEBI" id="CHEBI:29950"/>
        <dbReference type="ChEBI" id="CHEBI:30879"/>
        <dbReference type="ChEBI" id="CHEBI:35924"/>
        <dbReference type="ChEBI" id="CHEBI:50058"/>
        <dbReference type="EC" id="1.11.1.24"/>
    </reaction>
</comment>
<organism evidence="7">
    <name type="scientific">Ixodes ricinus</name>
    <name type="common">Common tick</name>
    <name type="synonym">Acarus ricinus</name>
    <dbReference type="NCBI Taxonomy" id="34613"/>
    <lineage>
        <taxon>Eukaryota</taxon>
        <taxon>Metazoa</taxon>
        <taxon>Ecdysozoa</taxon>
        <taxon>Arthropoda</taxon>
        <taxon>Chelicerata</taxon>
        <taxon>Arachnida</taxon>
        <taxon>Acari</taxon>
        <taxon>Parasitiformes</taxon>
        <taxon>Ixodida</taxon>
        <taxon>Ixodoidea</taxon>
        <taxon>Ixodidae</taxon>
        <taxon>Ixodinae</taxon>
        <taxon>Ixodes</taxon>
    </lineage>
</organism>
<sequence length="370" mass="41230">MEEPVTALVPLHSNQVADGAAETRPGKRKGGETSSAASSIKWYKQKFRESWLLDDRFKNWLVSVPDDPYRAKCKLCNADLRAGKSELEKHAKTKHHRDTVKAVEDVKALLGFANQAEAQVLPDMVTELPSADQSDNSFQVHEDELSRPPPCATLPSVPCQRRSPPVAAVMPSPAPSRSPQVQSYAPDFRGIAVVDNQIREIQLSDYHGKFLLLFFYPQDFTLACPSELVEYSERAAEFRSINAEIVAVSTDSFNTHLAWTNTPRKLGGLGKVNVPLLSDFTKKISKDYHVLLEEAGIALRASFLIDPKGMIRQSTINDVNLYRSVDETLRLLKALQYIEKHGAAICSSWEPEPSSGRTSERLASRTRVEK</sequence>
<reference evidence="7" key="1">
    <citation type="journal article" date="2015" name="Sci. Rep.">
        <title>Tissue- and time-dependent transcription in Ixodes ricinus salivary glands and midguts when blood feeding on the vertebrate host.</title>
        <authorList>
            <person name="Kotsyfakis M."/>
            <person name="Schwarz A."/>
            <person name="Erhart J."/>
            <person name="Ribeiro J.M."/>
        </authorList>
    </citation>
    <scope>NUCLEOTIDE SEQUENCE</scope>
    <source>
        <tissue evidence="7">Salivary gland and midgut</tissue>
    </source>
</reference>
<dbReference type="GO" id="GO:0006979">
    <property type="term" value="P:response to oxidative stress"/>
    <property type="evidence" value="ECO:0007669"/>
    <property type="project" value="TreeGrafter"/>
</dbReference>
<dbReference type="PANTHER" id="PTHR10681:SF128">
    <property type="entry name" value="THIOREDOXIN-DEPENDENT PEROXIDE REDUCTASE, MITOCHONDRIAL"/>
    <property type="match status" value="1"/>
</dbReference>
<dbReference type="InterPro" id="IPR013766">
    <property type="entry name" value="Thioredoxin_domain"/>
</dbReference>
<dbReference type="GO" id="GO:0005829">
    <property type="term" value="C:cytosol"/>
    <property type="evidence" value="ECO:0007669"/>
    <property type="project" value="TreeGrafter"/>
</dbReference>
<dbReference type="InterPro" id="IPR000866">
    <property type="entry name" value="AhpC/TSA"/>
</dbReference>
<feature type="compositionally biased region" description="Basic and acidic residues" evidence="5">
    <location>
        <begin position="358"/>
        <end position="370"/>
    </location>
</feature>
<dbReference type="GO" id="GO:0045454">
    <property type="term" value="P:cell redox homeostasis"/>
    <property type="evidence" value="ECO:0007669"/>
    <property type="project" value="TreeGrafter"/>
</dbReference>
<dbReference type="GO" id="GO:0033554">
    <property type="term" value="P:cellular response to stress"/>
    <property type="evidence" value="ECO:0007669"/>
    <property type="project" value="TreeGrafter"/>
</dbReference>
<dbReference type="EMBL" id="GANP01003521">
    <property type="protein sequence ID" value="JAB80947.1"/>
    <property type="molecule type" value="mRNA"/>
</dbReference>
<dbReference type="SUPFAM" id="SSF52833">
    <property type="entry name" value="Thioredoxin-like"/>
    <property type="match status" value="1"/>
</dbReference>
<evidence type="ECO:0000256" key="2">
    <source>
        <dbReference type="ARBA" id="ARBA00013017"/>
    </source>
</evidence>
<evidence type="ECO:0000313" key="7">
    <source>
        <dbReference type="EMBL" id="JAB80947.1"/>
    </source>
</evidence>
<dbReference type="GO" id="GO:0005739">
    <property type="term" value="C:mitochondrion"/>
    <property type="evidence" value="ECO:0007669"/>
    <property type="project" value="TreeGrafter"/>
</dbReference>
<dbReference type="GO" id="GO:0042744">
    <property type="term" value="P:hydrogen peroxide catabolic process"/>
    <property type="evidence" value="ECO:0007669"/>
    <property type="project" value="TreeGrafter"/>
</dbReference>
<dbReference type="PROSITE" id="PS51352">
    <property type="entry name" value="THIOREDOXIN_2"/>
    <property type="match status" value="1"/>
</dbReference>
<evidence type="ECO:0000256" key="3">
    <source>
        <dbReference type="ARBA" id="ARBA00023002"/>
    </source>
</evidence>
<dbReference type="FunFam" id="3.40.30.10:FF:000728">
    <property type="entry name" value="Thioredoxin-dependent peroxide reductase, putative"/>
    <property type="match status" value="1"/>
</dbReference>
<dbReference type="Gene3D" id="3.40.30.10">
    <property type="entry name" value="Glutaredoxin"/>
    <property type="match status" value="1"/>
</dbReference>
<feature type="domain" description="Thioredoxin" evidence="6">
    <location>
        <begin position="179"/>
        <end position="337"/>
    </location>
</feature>
<dbReference type="GO" id="GO:0008379">
    <property type="term" value="F:thioredoxin peroxidase activity"/>
    <property type="evidence" value="ECO:0007669"/>
    <property type="project" value="TreeGrafter"/>
</dbReference>
<name>V5HX36_IXORI</name>
<comment type="similarity">
    <text evidence="1">Belongs to the peroxiredoxin family. AhpC/Prx1 subfamily.</text>
</comment>
<proteinExistence type="evidence at transcript level"/>
<evidence type="ECO:0000259" key="6">
    <source>
        <dbReference type="PROSITE" id="PS51352"/>
    </source>
</evidence>
<dbReference type="AlphaFoldDB" id="V5HX36"/>
<evidence type="ECO:0000256" key="1">
    <source>
        <dbReference type="ARBA" id="ARBA00009796"/>
    </source>
</evidence>
<feature type="region of interest" description="Disordered" evidence="5">
    <location>
        <begin position="349"/>
        <end position="370"/>
    </location>
</feature>
<keyword evidence="3" id="KW-0560">Oxidoreductase</keyword>
<dbReference type="EC" id="1.11.1.24" evidence="2"/>
<feature type="region of interest" description="Disordered" evidence="5">
    <location>
        <begin position="1"/>
        <end position="37"/>
    </location>
</feature>
<protein>
    <recommendedName>
        <fullName evidence="2">thioredoxin-dependent peroxiredoxin</fullName>
        <ecNumber evidence="2">1.11.1.24</ecNumber>
    </recommendedName>
</protein>
<dbReference type="InterPro" id="IPR036249">
    <property type="entry name" value="Thioredoxin-like_sf"/>
</dbReference>
<dbReference type="Pfam" id="PF00578">
    <property type="entry name" value="AhpC-TSA"/>
    <property type="match status" value="1"/>
</dbReference>